<dbReference type="SUPFAM" id="SSF53474">
    <property type="entry name" value="alpha/beta-Hydrolases"/>
    <property type="match status" value="1"/>
</dbReference>
<dbReference type="STRING" id="1218506.JF75_01770"/>
<evidence type="ECO:0000259" key="2">
    <source>
        <dbReference type="Pfam" id="PF07859"/>
    </source>
</evidence>
<gene>
    <name evidence="3" type="ORF">JF75_01770</name>
</gene>
<accession>A0A0F4LLV3</accession>
<evidence type="ECO:0000256" key="1">
    <source>
        <dbReference type="ARBA" id="ARBA00022801"/>
    </source>
</evidence>
<evidence type="ECO:0000313" key="4">
    <source>
        <dbReference type="Proteomes" id="UP000033612"/>
    </source>
</evidence>
<dbReference type="OrthoDB" id="9815425at2"/>
<protein>
    <recommendedName>
        <fullName evidence="2">Alpha/beta hydrolase fold-3 domain-containing protein</fullName>
    </recommendedName>
</protein>
<keyword evidence="4" id="KW-1185">Reference proteome</keyword>
<keyword evidence="1" id="KW-0378">Hydrolase</keyword>
<organism evidence="3 4">
    <name type="scientific">Lactobacillus kimbladii</name>
    <dbReference type="NCBI Taxonomy" id="1218506"/>
    <lineage>
        <taxon>Bacteria</taxon>
        <taxon>Bacillati</taxon>
        <taxon>Bacillota</taxon>
        <taxon>Bacilli</taxon>
        <taxon>Lactobacillales</taxon>
        <taxon>Lactobacillaceae</taxon>
        <taxon>Lactobacillus</taxon>
    </lineage>
</organism>
<proteinExistence type="predicted"/>
<dbReference type="Gene3D" id="3.40.50.1820">
    <property type="entry name" value="alpha/beta hydrolase"/>
    <property type="match status" value="1"/>
</dbReference>
<evidence type="ECO:0000313" key="3">
    <source>
        <dbReference type="EMBL" id="KJY59827.1"/>
    </source>
</evidence>
<reference evidence="3 4" key="1">
    <citation type="submission" date="2015-01" db="EMBL/GenBank/DDBJ databases">
        <title>Comparative genomics of the lactic acid bacteria isolated from the honey bee gut.</title>
        <authorList>
            <person name="Ellegaard K.M."/>
            <person name="Tamarit D."/>
            <person name="Javelind E."/>
            <person name="Olofsson T."/>
            <person name="Andersson S.G."/>
            <person name="Vasquez A."/>
        </authorList>
    </citation>
    <scope>NUCLEOTIDE SEQUENCE [LARGE SCALE GENOMIC DNA]</scope>
    <source>
        <strain evidence="3 4">Hma2</strain>
    </source>
</reference>
<dbReference type="GO" id="GO:0016787">
    <property type="term" value="F:hydrolase activity"/>
    <property type="evidence" value="ECO:0007669"/>
    <property type="project" value="UniProtKB-KW"/>
</dbReference>
<dbReference type="RefSeq" id="WP_046331463.1">
    <property type="nucleotide sequence ID" value="NZ_JBHTBO010000007.1"/>
</dbReference>
<dbReference type="InterPro" id="IPR050300">
    <property type="entry name" value="GDXG_lipolytic_enzyme"/>
</dbReference>
<sequence length="271" mass="31279">MKPNIQKLSNSMQYTIWMPESPVSNILIYFHGGGLIYGTRNDIPYALTSTFLKKGVEVIALDYPLAPNSSLNTILETSLQSFLELYQTIIKPQNFNYMLCGRSAGSFIMFLLANQIIKLNTIKNPTKIINFYGYYDLKDSNRSKKLTDKPISKELILSINTTNFIHDDSALSRYPLYLYLVEKGELQKAYDIKENKVSKYSITKEELKKFPPIFSAASISDKEVPFKYSKSLKDLSPNNVFYPLYYLDHDFLKEIDNPQVQKVLQNLENWI</sequence>
<dbReference type="InterPro" id="IPR013094">
    <property type="entry name" value="AB_hydrolase_3"/>
</dbReference>
<dbReference type="EMBL" id="JXLH01000003">
    <property type="protein sequence ID" value="KJY59827.1"/>
    <property type="molecule type" value="Genomic_DNA"/>
</dbReference>
<name>A0A0F4LLV3_9LACO</name>
<dbReference type="Pfam" id="PF07859">
    <property type="entry name" value="Abhydrolase_3"/>
    <property type="match status" value="1"/>
</dbReference>
<dbReference type="PANTHER" id="PTHR48081:SF3">
    <property type="entry name" value="ALPHA_BETA HYDROLASE FOLD-3 DOMAIN-CONTAINING PROTEIN"/>
    <property type="match status" value="1"/>
</dbReference>
<feature type="domain" description="Alpha/beta hydrolase fold-3" evidence="2">
    <location>
        <begin position="27"/>
        <end position="162"/>
    </location>
</feature>
<dbReference type="AlphaFoldDB" id="A0A0F4LLV3"/>
<dbReference type="PANTHER" id="PTHR48081">
    <property type="entry name" value="AB HYDROLASE SUPERFAMILY PROTEIN C4A8.06C"/>
    <property type="match status" value="1"/>
</dbReference>
<comment type="caution">
    <text evidence="3">The sequence shown here is derived from an EMBL/GenBank/DDBJ whole genome shotgun (WGS) entry which is preliminary data.</text>
</comment>
<dbReference type="InterPro" id="IPR029058">
    <property type="entry name" value="AB_hydrolase_fold"/>
</dbReference>
<dbReference type="Proteomes" id="UP000033612">
    <property type="component" value="Unassembled WGS sequence"/>
</dbReference>
<dbReference type="HOGENOM" id="CLU_012494_4_5_9"/>
<dbReference type="PATRIC" id="fig|1218506.3.peg.215"/>